<evidence type="ECO:0000256" key="1">
    <source>
        <dbReference type="SAM" id="Phobius"/>
    </source>
</evidence>
<feature type="transmembrane region" description="Helical" evidence="1">
    <location>
        <begin position="78"/>
        <end position="105"/>
    </location>
</feature>
<keyword evidence="1" id="KW-1133">Transmembrane helix</keyword>
<comment type="caution">
    <text evidence="2">The sequence shown here is derived from an EMBL/GenBank/DDBJ whole genome shotgun (WGS) entry which is preliminary data.</text>
</comment>
<keyword evidence="3" id="KW-1185">Reference proteome</keyword>
<sequence>MEKEEVVKVNNNMGYVTADQIGAIARAQDRAAFQFAYTVQSPMERWCRTVVVFASVAMLLYILLFLDLLLGSMTASTFLGPTACCVLLVVASGFWFVAFLLMLCLR</sequence>
<reference evidence="2 3" key="1">
    <citation type="submission" date="2017-10" db="EMBL/GenBank/DDBJ databases">
        <title>Bifidobacterium xylocopum sp. nov. and Bifidobacterium aemilianum sp. nov., from the carpenter bee (Xylocopa violacea) digestive tract.</title>
        <authorList>
            <person name="Alberoni D."/>
            <person name="Baffoni L."/>
            <person name="Di Gioia D."/>
            <person name="Gaggia F."/>
            <person name="Biavati B."/>
        </authorList>
    </citation>
    <scope>NUCLEOTIDE SEQUENCE [LARGE SCALE GENOMIC DNA]</scope>
    <source>
        <strain evidence="2 3">XV2</strain>
    </source>
</reference>
<accession>A0A366KE95</accession>
<keyword evidence="1" id="KW-0812">Transmembrane</keyword>
<evidence type="ECO:0000313" key="3">
    <source>
        <dbReference type="Proteomes" id="UP000252345"/>
    </source>
</evidence>
<proteinExistence type="predicted"/>
<feature type="transmembrane region" description="Helical" evidence="1">
    <location>
        <begin position="50"/>
        <end position="72"/>
    </location>
</feature>
<keyword evidence="1" id="KW-0472">Membrane</keyword>
<name>A0A366KE95_9BIFI</name>
<protein>
    <submittedName>
        <fullName evidence="2">Uncharacterized protein</fullName>
    </submittedName>
</protein>
<evidence type="ECO:0000313" key="2">
    <source>
        <dbReference type="EMBL" id="RBQ00037.1"/>
    </source>
</evidence>
<organism evidence="2 3">
    <name type="scientific">Bifidobacterium xylocopae</name>
    <dbReference type="NCBI Taxonomy" id="2493119"/>
    <lineage>
        <taxon>Bacteria</taxon>
        <taxon>Bacillati</taxon>
        <taxon>Actinomycetota</taxon>
        <taxon>Actinomycetes</taxon>
        <taxon>Bifidobacteriales</taxon>
        <taxon>Bifidobacteriaceae</taxon>
        <taxon>Bifidobacterium</taxon>
    </lineage>
</organism>
<dbReference type="EMBL" id="PDCH01000001">
    <property type="protein sequence ID" value="RBQ00037.1"/>
    <property type="molecule type" value="Genomic_DNA"/>
</dbReference>
<gene>
    <name evidence="2" type="ORF">CRD59_00820</name>
</gene>
<dbReference type="Proteomes" id="UP000252345">
    <property type="component" value="Unassembled WGS sequence"/>
</dbReference>
<dbReference type="AlphaFoldDB" id="A0A366KE95"/>